<dbReference type="InterPro" id="IPR022157">
    <property type="entry name" value="Dynactin"/>
</dbReference>
<feature type="compositionally biased region" description="Low complexity" evidence="9">
    <location>
        <begin position="159"/>
        <end position="172"/>
    </location>
</feature>
<evidence type="ECO:0000256" key="9">
    <source>
        <dbReference type="SAM" id="MobiDB-lite"/>
    </source>
</evidence>
<feature type="coiled-coil region" evidence="8">
    <location>
        <begin position="927"/>
        <end position="1034"/>
    </location>
</feature>
<dbReference type="InterPro" id="IPR036859">
    <property type="entry name" value="CAP-Gly_dom_sf"/>
</dbReference>
<evidence type="ECO:0000256" key="1">
    <source>
        <dbReference type="ARBA" id="ARBA00004245"/>
    </source>
</evidence>
<keyword evidence="7" id="KW-0206">Cytoskeleton</keyword>
<evidence type="ECO:0000313" key="11">
    <source>
        <dbReference type="EMBL" id="KAF2197922.1"/>
    </source>
</evidence>
<evidence type="ECO:0000256" key="8">
    <source>
        <dbReference type="SAM" id="Coils"/>
    </source>
</evidence>
<feature type="compositionally biased region" description="Pro residues" evidence="9">
    <location>
        <begin position="81"/>
        <end position="91"/>
    </location>
</feature>
<feature type="coiled-coil region" evidence="8">
    <location>
        <begin position="221"/>
        <end position="506"/>
    </location>
</feature>
<organism evidence="11 12">
    <name type="scientific">Delitschia confertaspora ATCC 74209</name>
    <dbReference type="NCBI Taxonomy" id="1513339"/>
    <lineage>
        <taxon>Eukaryota</taxon>
        <taxon>Fungi</taxon>
        <taxon>Dikarya</taxon>
        <taxon>Ascomycota</taxon>
        <taxon>Pezizomycotina</taxon>
        <taxon>Dothideomycetes</taxon>
        <taxon>Pleosporomycetidae</taxon>
        <taxon>Pleosporales</taxon>
        <taxon>Delitschiaceae</taxon>
        <taxon>Delitschia</taxon>
    </lineage>
</organism>
<evidence type="ECO:0000256" key="5">
    <source>
        <dbReference type="ARBA" id="ARBA00023017"/>
    </source>
</evidence>
<dbReference type="AlphaFoldDB" id="A0A9P4JJN1"/>
<dbReference type="PROSITE" id="PS00845">
    <property type="entry name" value="CAP_GLY_1"/>
    <property type="match status" value="1"/>
</dbReference>
<comment type="subcellular location">
    <subcellularLocation>
        <location evidence="1">Cytoplasm</location>
        <location evidence="1">Cytoskeleton</location>
    </subcellularLocation>
</comment>
<feature type="compositionally biased region" description="Low complexity" evidence="9">
    <location>
        <begin position="187"/>
        <end position="203"/>
    </location>
</feature>
<accession>A0A9P4JJN1</accession>
<keyword evidence="5" id="KW-0243">Dynein</keyword>
<evidence type="ECO:0000313" key="12">
    <source>
        <dbReference type="Proteomes" id="UP000799536"/>
    </source>
</evidence>
<keyword evidence="4" id="KW-0493">Microtubule</keyword>
<dbReference type="Gene3D" id="2.30.30.190">
    <property type="entry name" value="CAP Gly-rich-like domain"/>
    <property type="match status" value="1"/>
</dbReference>
<comment type="similarity">
    <text evidence="2">Belongs to the dynactin 150 kDa subunit family.</text>
</comment>
<name>A0A9P4JJN1_9PLEO</name>
<dbReference type="InterPro" id="IPR000938">
    <property type="entry name" value="CAP-Gly_domain"/>
</dbReference>
<reference evidence="11" key="1">
    <citation type="journal article" date="2020" name="Stud. Mycol.">
        <title>101 Dothideomycetes genomes: a test case for predicting lifestyles and emergence of pathogens.</title>
        <authorList>
            <person name="Haridas S."/>
            <person name="Albert R."/>
            <person name="Binder M."/>
            <person name="Bloem J."/>
            <person name="Labutti K."/>
            <person name="Salamov A."/>
            <person name="Andreopoulos B."/>
            <person name="Baker S."/>
            <person name="Barry K."/>
            <person name="Bills G."/>
            <person name="Bluhm B."/>
            <person name="Cannon C."/>
            <person name="Castanera R."/>
            <person name="Culley D."/>
            <person name="Daum C."/>
            <person name="Ezra D."/>
            <person name="Gonzalez J."/>
            <person name="Henrissat B."/>
            <person name="Kuo A."/>
            <person name="Liang C."/>
            <person name="Lipzen A."/>
            <person name="Lutzoni F."/>
            <person name="Magnuson J."/>
            <person name="Mondo S."/>
            <person name="Nolan M."/>
            <person name="Ohm R."/>
            <person name="Pangilinan J."/>
            <person name="Park H.-J."/>
            <person name="Ramirez L."/>
            <person name="Alfaro M."/>
            <person name="Sun H."/>
            <person name="Tritt A."/>
            <person name="Yoshinaga Y."/>
            <person name="Zwiers L.-H."/>
            <person name="Turgeon B."/>
            <person name="Goodwin S."/>
            <person name="Spatafora J."/>
            <person name="Crous P."/>
            <person name="Grigoriev I."/>
        </authorList>
    </citation>
    <scope>NUCLEOTIDE SEQUENCE</scope>
    <source>
        <strain evidence="11">ATCC 74209</strain>
    </source>
</reference>
<dbReference type="PANTHER" id="PTHR18916">
    <property type="entry name" value="DYNACTIN 1-RELATED MICROTUBULE-BINDING"/>
    <property type="match status" value="1"/>
</dbReference>
<comment type="caution">
    <text evidence="11">The sequence shown here is derived from an EMBL/GenBank/DDBJ whole genome shotgun (WGS) entry which is preliminary data.</text>
</comment>
<dbReference type="Pfam" id="PF01302">
    <property type="entry name" value="CAP_GLY"/>
    <property type="match status" value="1"/>
</dbReference>
<dbReference type="SMART" id="SM01052">
    <property type="entry name" value="CAP_GLY"/>
    <property type="match status" value="1"/>
</dbReference>
<gene>
    <name evidence="11" type="ORF">GQ43DRAFT_466029</name>
</gene>
<evidence type="ECO:0000256" key="6">
    <source>
        <dbReference type="ARBA" id="ARBA00023054"/>
    </source>
</evidence>
<dbReference type="EMBL" id="ML994186">
    <property type="protein sequence ID" value="KAF2197922.1"/>
    <property type="molecule type" value="Genomic_DNA"/>
</dbReference>
<dbReference type="PROSITE" id="PS50245">
    <property type="entry name" value="CAP_GLY_2"/>
    <property type="match status" value="1"/>
</dbReference>
<protein>
    <recommendedName>
        <fullName evidence="10">CAP-Gly domain-containing protein</fullName>
    </recommendedName>
</protein>
<evidence type="ECO:0000256" key="4">
    <source>
        <dbReference type="ARBA" id="ARBA00022701"/>
    </source>
</evidence>
<dbReference type="OrthoDB" id="2130750at2759"/>
<sequence length="1255" mass="142461">MADFKVGQSIELNDGRKGAIRFIGSIHVAEGEFIGVELYAPGGKNDGSVQGERYFSCAPGHGLFVRASGIANILAQAPQALPSPPKAPPKARPTSFTKAPAKTAVRSPPVAQAAKNPAPALTKPRTTSSASSSAETASTAAAKRITQQPVVQPPTLGVSKLTTSTKSASSTAPPLPGRRKGSLLNLPPRTSRTTSSSTTSSSAPPAPPSRRVSGTTRDTNVETLETKLRLVEKQRVEERDQLKELDQLQKEKTRFEGLIQKLQAKCQSFHTENSGLKEQIKEIQSEVDRLGREVAENDSILELATLDREMAEERAEAAEGELEIVRQKLEECELELDILRSEAEMGLDDADLEQGGNAAFFALQRENERVKEALMRLHDMTKTIEKEDKQRISELEKDLEEFDRTREENLELRAQILSQDDRIEHLKAQLDAAMEWEDMVEELSGQNHTYKEQLVEKDLEIQDLQKLKEICDELEEQHLEAHAELEEELRARELELEDQGRLLEEQEAAIADQDILLVKFRGLVSDLQTQMSTLESSKAISEEQAREVTGRFHDVMDLNRRLRHATASSTTKTIETELDKISIREYSEEREIFSLFFKEDTPEMNPRSSEAVKAYFQLKRIEGKAALLKQLLQTRNEESDDPKDRLCLSEGVELLNSIEIHAKQLWHSASVCTPEQLAQFSSSYGDSQAVERMLDLQLKYLPGDELKYEEINSHLVRCDKTMRDLGFTHAELDWSRVEFAPVKAVTQIKSHLETIMEIFEIISYLVKKFEFAQDEDDDGQGNVKEVIFAKIEDDSKGYRECVVLSNKLLRVLHILLSDSLYPDPLRWSLDQIEDHRLGIENCAMHMRFAVRDLIDLCVNSAGPIPFHEFFKQYVAIEKIVELGPTGLGPIEGVATKLQEWHEQASDLANCVEFENGPAPWVIRAKELDDAKYAKYDAEEKLQRLTEDHHKLILQMKEREDDMETKELEVEHLRAKVSQALEKAEERDAANAELSRMVSEREEMYQEISRYQFNIKRLERQVESMQKAESAAEETPVRAAPQEPLQAETPKEYGNKGFMVFLEALKNENHWLRQRENSKMFSITLGNGLRNKHTPRYWSVNPYRRERVAEQKEDEKASRMLSVSLRIDSPLRCSTPEFGSQEKGLEDDFSSLNFTSSTPMLYPPTRDSERFLKLKALVPPLKWVPGKEMPKRQLDAVESDMMEDLSPVSDGEEEDIEEEGLEGFSEIGDSVVWGRELEFSAIRDRTLQGMVERVLK</sequence>
<feature type="region of interest" description="Disordered" evidence="9">
    <location>
        <begin position="79"/>
        <end position="221"/>
    </location>
</feature>
<dbReference type="Proteomes" id="UP000799536">
    <property type="component" value="Unassembled WGS sequence"/>
</dbReference>
<feature type="compositionally biased region" description="Low complexity" evidence="9">
    <location>
        <begin position="126"/>
        <end position="142"/>
    </location>
</feature>
<evidence type="ECO:0000256" key="2">
    <source>
        <dbReference type="ARBA" id="ARBA00011010"/>
    </source>
</evidence>
<feature type="compositionally biased region" description="Polar residues" evidence="9">
    <location>
        <begin position="212"/>
        <end position="221"/>
    </location>
</feature>
<feature type="domain" description="CAP-Gly" evidence="10">
    <location>
        <begin position="24"/>
        <end position="66"/>
    </location>
</feature>
<keyword evidence="6 8" id="KW-0175">Coiled coil</keyword>
<evidence type="ECO:0000259" key="10">
    <source>
        <dbReference type="PROSITE" id="PS50245"/>
    </source>
</evidence>
<evidence type="ECO:0000256" key="7">
    <source>
        <dbReference type="ARBA" id="ARBA00023212"/>
    </source>
</evidence>
<evidence type="ECO:0000256" key="3">
    <source>
        <dbReference type="ARBA" id="ARBA00022490"/>
    </source>
</evidence>
<dbReference type="Pfam" id="PF12455">
    <property type="entry name" value="Dynactin"/>
    <property type="match status" value="1"/>
</dbReference>
<dbReference type="GO" id="GO:0030286">
    <property type="term" value="C:dynein complex"/>
    <property type="evidence" value="ECO:0007669"/>
    <property type="project" value="UniProtKB-KW"/>
</dbReference>
<dbReference type="GO" id="GO:0005874">
    <property type="term" value="C:microtubule"/>
    <property type="evidence" value="ECO:0007669"/>
    <property type="project" value="UniProtKB-KW"/>
</dbReference>
<keyword evidence="3" id="KW-0963">Cytoplasm</keyword>
<proteinExistence type="inferred from homology"/>
<dbReference type="SUPFAM" id="SSF74924">
    <property type="entry name" value="Cap-Gly domain"/>
    <property type="match status" value="1"/>
</dbReference>
<keyword evidence="12" id="KW-1185">Reference proteome</keyword>